<organism evidence="1 2">
    <name type="scientific">Pseudonocardia xishanensis</name>
    <dbReference type="NCBI Taxonomy" id="630995"/>
    <lineage>
        <taxon>Bacteria</taxon>
        <taxon>Bacillati</taxon>
        <taxon>Actinomycetota</taxon>
        <taxon>Actinomycetes</taxon>
        <taxon>Pseudonocardiales</taxon>
        <taxon>Pseudonocardiaceae</taxon>
        <taxon>Pseudonocardia</taxon>
    </lineage>
</organism>
<evidence type="ECO:0008006" key="3">
    <source>
        <dbReference type="Google" id="ProtNLM"/>
    </source>
</evidence>
<gene>
    <name evidence="1" type="ORF">GCM10023175_66540</name>
</gene>
<comment type="caution">
    <text evidence="1">The sequence shown here is derived from an EMBL/GenBank/DDBJ whole genome shotgun (WGS) entry which is preliminary data.</text>
</comment>
<accession>A0ABP8S4I8</accession>
<reference evidence="2" key="1">
    <citation type="journal article" date="2019" name="Int. J. Syst. Evol. Microbiol.">
        <title>The Global Catalogue of Microorganisms (GCM) 10K type strain sequencing project: providing services to taxonomists for standard genome sequencing and annotation.</title>
        <authorList>
            <consortium name="The Broad Institute Genomics Platform"/>
            <consortium name="The Broad Institute Genome Sequencing Center for Infectious Disease"/>
            <person name="Wu L."/>
            <person name="Ma J."/>
        </authorList>
    </citation>
    <scope>NUCLEOTIDE SEQUENCE [LARGE SCALE GENOMIC DNA]</scope>
    <source>
        <strain evidence="2">JCM 17906</strain>
    </source>
</reference>
<evidence type="ECO:0000313" key="1">
    <source>
        <dbReference type="EMBL" id="GAA4559142.1"/>
    </source>
</evidence>
<dbReference type="RefSeq" id="WP_345427154.1">
    <property type="nucleotide sequence ID" value="NZ_BAABGT010000117.1"/>
</dbReference>
<dbReference type="SUPFAM" id="SSF53474">
    <property type="entry name" value="alpha/beta-Hydrolases"/>
    <property type="match status" value="1"/>
</dbReference>
<evidence type="ECO:0000313" key="2">
    <source>
        <dbReference type="Proteomes" id="UP001501598"/>
    </source>
</evidence>
<dbReference type="Proteomes" id="UP001501598">
    <property type="component" value="Unassembled WGS sequence"/>
</dbReference>
<sequence length="57" mass="6057">MQGSADRDVPPAENTFAAATVPGAELLTLDAGTHLALYTHRDAAAAQARLRRGARRR</sequence>
<proteinExistence type="predicted"/>
<keyword evidence="2" id="KW-1185">Reference proteome</keyword>
<dbReference type="InterPro" id="IPR029058">
    <property type="entry name" value="AB_hydrolase_fold"/>
</dbReference>
<name>A0ABP8S4I8_9PSEU</name>
<dbReference type="Gene3D" id="3.40.50.1820">
    <property type="entry name" value="alpha/beta hydrolase"/>
    <property type="match status" value="1"/>
</dbReference>
<dbReference type="EMBL" id="BAABGT010000117">
    <property type="protein sequence ID" value="GAA4559142.1"/>
    <property type="molecule type" value="Genomic_DNA"/>
</dbReference>
<protein>
    <recommendedName>
        <fullName evidence="3">TAP-like protein</fullName>
    </recommendedName>
</protein>